<reference evidence="2" key="1">
    <citation type="journal article" date="2022" name="Mol. Ecol. Resour.">
        <title>The genomes of chicory, endive, great burdock and yacon provide insights into Asteraceae palaeo-polyploidization history and plant inulin production.</title>
        <authorList>
            <person name="Fan W."/>
            <person name="Wang S."/>
            <person name="Wang H."/>
            <person name="Wang A."/>
            <person name="Jiang F."/>
            <person name="Liu H."/>
            <person name="Zhao H."/>
            <person name="Xu D."/>
            <person name="Zhang Y."/>
        </authorList>
    </citation>
    <scope>NUCLEOTIDE SEQUENCE [LARGE SCALE GENOMIC DNA]</scope>
    <source>
        <strain evidence="2">cv. Punajuju</strain>
    </source>
</reference>
<accession>A0ACB9H5N5</accession>
<evidence type="ECO:0000313" key="2">
    <source>
        <dbReference type="Proteomes" id="UP001055811"/>
    </source>
</evidence>
<dbReference type="Proteomes" id="UP001055811">
    <property type="component" value="Linkage Group LG01"/>
</dbReference>
<comment type="caution">
    <text evidence="1">The sequence shown here is derived from an EMBL/GenBank/DDBJ whole genome shotgun (WGS) entry which is preliminary data.</text>
</comment>
<sequence>MFNSVEQESVHQCTECLNRSTLKFLFFDDLCSSAPHRVVCDYNTVTETLNIVKLRYGYAFDYNSNLICSTNYTLSDNIGNITSLRRLIITGTSVSGKIPIGFGKTIEARFESQSFSGEIPETMEGLRVLKFLNLFRLGWLSFRHGFRLGKR</sequence>
<keyword evidence="2" id="KW-1185">Reference proteome</keyword>
<name>A0ACB9H5N5_CICIN</name>
<reference evidence="1 2" key="2">
    <citation type="journal article" date="2022" name="Mol. Ecol. Resour.">
        <title>The genomes of chicory, endive, great burdock and yacon provide insights into Asteraceae paleo-polyploidization history and plant inulin production.</title>
        <authorList>
            <person name="Fan W."/>
            <person name="Wang S."/>
            <person name="Wang H."/>
            <person name="Wang A."/>
            <person name="Jiang F."/>
            <person name="Liu H."/>
            <person name="Zhao H."/>
            <person name="Xu D."/>
            <person name="Zhang Y."/>
        </authorList>
    </citation>
    <scope>NUCLEOTIDE SEQUENCE [LARGE SCALE GENOMIC DNA]</scope>
    <source>
        <strain evidence="2">cv. Punajuju</strain>
        <tissue evidence="1">Leaves</tissue>
    </source>
</reference>
<organism evidence="1 2">
    <name type="scientific">Cichorium intybus</name>
    <name type="common">Chicory</name>
    <dbReference type="NCBI Taxonomy" id="13427"/>
    <lineage>
        <taxon>Eukaryota</taxon>
        <taxon>Viridiplantae</taxon>
        <taxon>Streptophyta</taxon>
        <taxon>Embryophyta</taxon>
        <taxon>Tracheophyta</taxon>
        <taxon>Spermatophyta</taxon>
        <taxon>Magnoliopsida</taxon>
        <taxon>eudicotyledons</taxon>
        <taxon>Gunneridae</taxon>
        <taxon>Pentapetalae</taxon>
        <taxon>asterids</taxon>
        <taxon>campanulids</taxon>
        <taxon>Asterales</taxon>
        <taxon>Asteraceae</taxon>
        <taxon>Cichorioideae</taxon>
        <taxon>Cichorieae</taxon>
        <taxon>Cichoriinae</taxon>
        <taxon>Cichorium</taxon>
    </lineage>
</organism>
<evidence type="ECO:0000313" key="1">
    <source>
        <dbReference type="EMBL" id="KAI3791014.1"/>
    </source>
</evidence>
<proteinExistence type="predicted"/>
<protein>
    <submittedName>
        <fullName evidence="1">Uncharacterized protein</fullName>
    </submittedName>
</protein>
<dbReference type="EMBL" id="CM042009">
    <property type="protein sequence ID" value="KAI3791014.1"/>
    <property type="molecule type" value="Genomic_DNA"/>
</dbReference>
<gene>
    <name evidence="1" type="ORF">L2E82_04538</name>
</gene>